<dbReference type="EMBL" id="NIBU01000035">
    <property type="protein sequence ID" value="PHM33174.1"/>
    <property type="molecule type" value="Genomic_DNA"/>
</dbReference>
<dbReference type="Proteomes" id="UP000224871">
    <property type="component" value="Unassembled WGS sequence"/>
</dbReference>
<dbReference type="Pfam" id="PF03538">
    <property type="entry name" value="VRP1"/>
    <property type="match status" value="1"/>
</dbReference>
<dbReference type="Proteomes" id="UP000196435">
    <property type="component" value="Unassembled WGS sequence"/>
</dbReference>
<evidence type="ECO:0000313" key="5">
    <source>
        <dbReference type="Proteomes" id="UP000224871"/>
    </source>
</evidence>
<evidence type="ECO:0000313" key="3">
    <source>
        <dbReference type="EMBL" id="SIP71400.1"/>
    </source>
</evidence>
<gene>
    <name evidence="2" type="ORF">Xinn_02703</name>
    <name evidence="3" type="ORF">XIS1_1150017</name>
</gene>
<proteinExistence type="predicted"/>
<reference evidence="3" key="2">
    <citation type="submission" date="2016-12" db="EMBL/GenBank/DDBJ databases">
        <authorList>
            <person name="Song W.-J."/>
            <person name="Kurnit D.M."/>
        </authorList>
    </citation>
    <scope>NUCLEOTIDE SEQUENCE [LARGE SCALE GENOMIC DNA]</scope>
    <source>
        <strain evidence="3">HGB1681</strain>
    </source>
</reference>
<dbReference type="OrthoDB" id="9781691at2"/>
<accession>A0A1N6MRE8</accession>
<dbReference type="EMBL" id="FTLG01000019">
    <property type="protein sequence ID" value="SIP71400.1"/>
    <property type="molecule type" value="Genomic_DNA"/>
</dbReference>
<reference evidence="4" key="1">
    <citation type="submission" date="2016-12" db="EMBL/GenBank/DDBJ databases">
        <authorList>
            <person name="Gaudriault S."/>
        </authorList>
    </citation>
    <scope>NUCLEOTIDE SEQUENCE [LARGE SCALE GENOMIC DNA]</scope>
    <source>
        <strain evidence="4">HGB1681 (deposited as PTA-6826 in the American Type Culture Collection)</strain>
    </source>
</reference>
<protein>
    <submittedName>
        <fullName evidence="2">Toxin</fullName>
    </submittedName>
</protein>
<dbReference type="InterPro" id="IPR018003">
    <property type="entry name" value="Insecticidal_toxin/plasmid_vir"/>
</dbReference>
<dbReference type="RefSeq" id="WP_086954799.1">
    <property type="nucleotide sequence ID" value="NZ_CAWNQC010000232.1"/>
</dbReference>
<keyword evidence="1" id="KW-0843">Virulence</keyword>
<dbReference type="AlphaFoldDB" id="A0A1N6MRE8"/>
<sequence length="90" mass="10524">MANNIHSQISHKTLFNDNQDLYCFPDLPEANDEPLAYLVELYQQIQMVEKDANQKNTRFLSERRADIEKVKNQRITVLSTSNLRASKVDR</sequence>
<evidence type="ECO:0000313" key="2">
    <source>
        <dbReference type="EMBL" id="PHM33174.1"/>
    </source>
</evidence>
<name>A0A1N6MRE8_9GAMM</name>
<evidence type="ECO:0000256" key="1">
    <source>
        <dbReference type="ARBA" id="ARBA00023026"/>
    </source>
</evidence>
<organism evidence="3 4">
    <name type="scientific">Xenorhabdus innexi</name>
    <dbReference type="NCBI Taxonomy" id="290109"/>
    <lineage>
        <taxon>Bacteria</taxon>
        <taxon>Pseudomonadati</taxon>
        <taxon>Pseudomonadota</taxon>
        <taxon>Gammaproteobacteria</taxon>
        <taxon>Enterobacterales</taxon>
        <taxon>Morganellaceae</taxon>
        <taxon>Xenorhabdus</taxon>
    </lineage>
</organism>
<reference evidence="2 5" key="3">
    <citation type="journal article" date="2017" name="Nat. Microbiol.">
        <title>Natural product diversity associated with the nematode symbionts Photorhabdus and Xenorhabdus.</title>
        <authorList>
            <person name="Tobias N.J."/>
            <person name="Wolff H."/>
            <person name="Djahanschiri B."/>
            <person name="Grundmann F."/>
            <person name="Kronenwerth M."/>
            <person name="Shi Y.M."/>
            <person name="Simonyi S."/>
            <person name="Grun P."/>
            <person name="Shapiro-Ilan D."/>
            <person name="Pidot S.J."/>
            <person name="Stinear T.P."/>
            <person name="Ebersberger I."/>
            <person name="Bode H.B."/>
        </authorList>
    </citation>
    <scope>NUCLEOTIDE SEQUENCE [LARGE SCALE GENOMIC DNA]</scope>
    <source>
        <strain evidence="2 5">DSM 16336</strain>
    </source>
</reference>
<keyword evidence="5" id="KW-1185">Reference proteome</keyword>
<evidence type="ECO:0000313" key="4">
    <source>
        <dbReference type="Proteomes" id="UP000196435"/>
    </source>
</evidence>